<proteinExistence type="predicted"/>
<evidence type="ECO:0000313" key="2">
    <source>
        <dbReference type="Proteomes" id="UP000326837"/>
    </source>
</evidence>
<name>A0A5K7XEK1_9BACT</name>
<sequence>MRRFNCTTHLTPDDPKRQRSELYGKFRTDATSPHEVATGFLATLHDGVLLSVDGRIDSQDLKQNKLRLTYSFGLPFPGTALVEMQEIEEKLTHPLTQEGFVAWAEDRVVAEPTVEGKPNSVELELAGILHERLVEGMCEEKTRDLQAWLGDILWSGHRGYSEMSREELLAQLQIEYIDDAEEAFDTVEDALE</sequence>
<protein>
    <submittedName>
        <fullName evidence="1">Uncharacterized protein</fullName>
    </submittedName>
</protein>
<reference evidence="2" key="1">
    <citation type="submission" date="2019-10" db="EMBL/GenBank/DDBJ databases">
        <title>Lacipirellula parvula gen. nov., sp. nov., representing a lineage of planctomycetes widespread in freshwater anoxic habitats, and description of the family Lacipirellulaceae.</title>
        <authorList>
            <person name="Dedysh S.N."/>
            <person name="Kulichevskaya I.S."/>
            <person name="Beletsky A.V."/>
            <person name="Rakitin A.L."/>
            <person name="Mardanov A.V."/>
            <person name="Ivanova A.A."/>
            <person name="Saltykova V.X."/>
            <person name="Rijpstra W.I.C."/>
            <person name="Sinninghe Damste J.S."/>
            <person name="Ravin N.V."/>
        </authorList>
    </citation>
    <scope>NUCLEOTIDE SEQUENCE [LARGE SCALE GENOMIC DNA]</scope>
    <source>
        <strain evidence="2">PX69</strain>
    </source>
</reference>
<accession>A0A5K7XEK1</accession>
<keyword evidence="2" id="KW-1185">Reference proteome</keyword>
<dbReference type="KEGG" id="lpav:PLANPX_4054"/>
<organism evidence="1 2">
    <name type="scientific">Lacipirellula parvula</name>
    <dbReference type="NCBI Taxonomy" id="2650471"/>
    <lineage>
        <taxon>Bacteria</taxon>
        <taxon>Pseudomonadati</taxon>
        <taxon>Planctomycetota</taxon>
        <taxon>Planctomycetia</taxon>
        <taxon>Pirellulales</taxon>
        <taxon>Lacipirellulaceae</taxon>
        <taxon>Lacipirellula</taxon>
    </lineage>
</organism>
<dbReference type="Proteomes" id="UP000326837">
    <property type="component" value="Chromosome"/>
</dbReference>
<dbReference type="RefSeq" id="WP_152100018.1">
    <property type="nucleotide sequence ID" value="NZ_AP021861.1"/>
</dbReference>
<dbReference type="EMBL" id="AP021861">
    <property type="protein sequence ID" value="BBO34442.1"/>
    <property type="molecule type" value="Genomic_DNA"/>
</dbReference>
<gene>
    <name evidence="1" type="ORF">PLANPX_4054</name>
</gene>
<dbReference type="AlphaFoldDB" id="A0A5K7XEK1"/>
<evidence type="ECO:0000313" key="1">
    <source>
        <dbReference type="EMBL" id="BBO34442.1"/>
    </source>
</evidence>